<accession>Q753R0</accession>
<dbReference type="FunFam" id="3.90.245.10:FF:000008">
    <property type="entry name" value="Uridine nucleosidase"/>
    <property type="match status" value="1"/>
</dbReference>
<evidence type="ECO:0000256" key="1">
    <source>
        <dbReference type="ARBA" id="ARBA00009176"/>
    </source>
</evidence>
<dbReference type="CDD" id="cd02651">
    <property type="entry name" value="nuc_hydro_IU_UC_XIUA"/>
    <property type="match status" value="1"/>
</dbReference>
<dbReference type="OrthoDB" id="432381at2759"/>
<keyword evidence="3" id="KW-0326">Glycosidase</keyword>
<dbReference type="FunCoup" id="Q753R0">
    <property type="interactions" value="204"/>
</dbReference>
<dbReference type="GO" id="GO:0006152">
    <property type="term" value="P:purine nucleoside catabolic process"/>
    <property type="evidence" value="ECO:0000318"/>
    <property type="project" value="GO_Central"/>
</dbReference>
<evidence type="ECO:0000313" key="5">
    <source>
        <dbReference type="EMBL" id="AAS53770.1"/>
    </source>
</evidence>
<dbReference type="InterPro" id="IPR015910">
    <property type="entry name" value="I/U_nuclsd_hydro_CS"/>
</dbReference>
<dbReference type="InterPro" id="IPR023186">
    <property type="entry name" value="IUNH"/>
</dbReference>
<dbReference type="Pfam" id="PF01156">
    <property type="entry name" value="IU_nuc_hydro"/>
    <property type="match status" value="1"/>
</dbReference>
<dbReference type="InterPro" id="IPR001910">
    <property type="entry name" value="Inosine/uridine_hydrolase_dom"/>
</dbReference>
<dbReference type="PANTHER" id="PTHR12304">
    <property type="entry name" value="INOSINE-URIDINE PREFERRING NUCLEOSIDE HYDROLASE"/>
    <property type="match status" value="1"/>
</dbReference>
<gene>
    <name evidence="5" type="ORF">AGOS_AFR399W</name>
</gene>
<dbReference type="InterPro" id="IPR036452">
    <property type="entry name" value="Ribo_hydro-like"/>
</dbReference>
<dbReference type="GO" id="GO:0005829">
    <property type="term" value="C:cytosol"/>
    <property type="evidence" value="ECO:0000318"/>
    <property type="project" value="GO_Central"/>
</dbReference>
<dbReference type="PROSITE" id="PS01247">
    <property type="entry name" value="IUNH"/>
    <property type="match status" value="1"/>
</dbReference>
<dbReference type="STRING" id="284811.Q753R0"/>
<dbReference type="GeneID" id="4622218"/>
<dbReference type="KEGG" id="ago:AGOS_AFR399W"/>
<organism evidence="5 6">
    <name type="scientific">Eremothecium gossypii (strain ATCC 10895 / CBS 109.51 / FGSC 9923 / NRRL Y-1056)</name>
    <name type="common">Yeast</name>
    <name type="synonym">Ashbya gossypii</name>
    <dbReference type="NCBI Taxonomy" id="284811"/>
    <lineage>
        <taxon>Eukaryota</taxon>
        <taxon>Fungi</taxon>
        <taxon>Dikarya</taxon>
        <taxon>Ascomycota</taxon>
        <taxon>Saccharomycotina</taxon>
        <taxon>Saccharomycetes</taxon>
        <taxon>Saccharomycetales</taxon>
        <taxon>Saccharomycetaceae</taxon>
        <taxon>Eremothecium</taxon>
    </lineage>
</organism>
<reference evidence="6" key="2">
    <citation type="journal article" date="2013" name="G3 (Bethesda)">
        <title>Genomes of Ashbya fungi isolated from insects reveal four mating-type loci, numerous translocations, lack of transposons, and distinct gene duplications.</title>
        <authorList>
            <person name="Dietrich F.S."/>
            <person name="Voegeli S."/>
            <person name="Kuo S."/>
            <person name="Philippsen P."/>
        </authorList>
    </citation>
    <scope>GENOME REANNOTATION</scope>
    <source>
        <strain evidence="6">ATCC 10895 / CBS 109.51 / FGSC 9923 / NRRL Y-1056</strain>
    </source>
</reference>
<dbReference type="Proteomes" id="UP000000591">
    <property type="component" value="Chromosome VI"/>
</dbReference>
<name>Q753R0_EREGS</name>
<dbReference type="RefSeq" id="NP_985946.1">
    <property type="nucleotide sequence ID" value="NM_211301.1"/>
</dbReference>
<evidence type="ECO:0000313" key="6">
    <source>
        <dbReference type="Proteomes" id="UP000000591"/>
    </source>
</evidence>
<comment type="similarity">
    <text evidence="1">Belongs to the IUNH family.</text>
</comment>
<reference evidence="5 6" key="1">
    <citation type="journal article" date="2004" name="Science">
        <title>The Ashbya gossypii genome as a tool for mapping the ancient Saccharomyces cerevisiae genome.</title>
        <authorList>
            <person name="Dietrich F.S."/>
            <person name="Voegeli S."/>
            <person name="Brachat S."/>
            <person name="Lerch A."/>
            <person name="Gates K."/>
            <person name="Steiner S."/>
            <person name="Mohr C."/>
            <person name="Pohlmann R."/>
            <person name="Luedi P."/>
            <person name="Choi S."/>
            <person name="Wing R.A."/>
            <person name="Flavier A."/>
            <person name="Gaffney T.D."/>
            <person name="Philippsen P."/>
        </authorList>
    </citation>
    <scope>NUCLEOTIDE SEQUENCE [LARGE SCALE GENOMIC DNA]</scope>
    <source>
        <strain evidence="6">ATCC 10895 / CBS 109.51 / FGSC 9923 / NRRL Y-1056</strain>
    </source>
</reference>
<feature type="domain" description="Inosine/uridine-preferring nucleoside hydrolase" evidence="4">
    <location>
        <begin position="11"/>
        <end position="319"/>
    </location>
</feature>
<evidence type="ECO:0000259" key="4">
    <source>
        <dbReference type="Pfam" id="PF01156"/>
    </source>
</evidence>
<dbReference type="InParanoid" id="Q753R0"/>
<dbReference type="eggNOG" id="KOG2938">
    <property type="taxonomic scope" value="Eukaryota"/>
</dbReference>
<dbReference type="AlphaFoldDB" id="Q753R0"/>
<dbReference type="GO" id="GO:0008477">
    <property type="term" value="F:purine nucleosidase activity"/>
    <property type="evidence" value="ECO:0000318"/>
    <property type="project" value="GO_Central"/>
</dbReference>
<dbReference type="HOGENOM" id="CLU_036838_2_0_1"/>
<sequence length="335" mass="36982">MTVSESEQIPVWLDCDPGHDDAVAILLAAFSPKFRLLGVSASYGNAAPEHTTYNALALLTALGKTDIKVYQGAKRPWVREPVYAEDIHGESGLEGSSLLPVPRIELEKESYLDAMERAILKYSGRISLICTGALTSAATLLRDRPHLKKHIKFISVMGGGIDQGNCNPRKSAEFNIWVDPHAAESVLCDEDIRDRCILVPLDLTHKAIATAEIQERVLGNGCNIRRLYYELFLFFGATYKNVQGFERGPPVHDPLTLLPLMAFYDPSFAATVGFVYRRMDLRVTTALSEDEGKLIGVVPDTEGKGVIVGFDLNFEFFWQQIYNALAAAEGTSTIE</sequence>
<dbReference type="EMBL" id="AE016819">
    <property type="protein sequence ID" value="AAS53770.1"/>
    <property type="molecule type" value="Genomic_DNA"/>
</dbReference>
<dbReference type="GO" id="GO:0045437">
    <property type="term" value="F:uridine nucleosidase activity"/>
    <property type="evidence" value="ECO:0007669"/>
    <property type="project" value="UniProtKB-ARBA"/>
</dbReference>
<dbReference type="Gene3D" id="3.90.245.10">
    <property type="entry name" value="Ribonucleoside hydrolase-like"/>
    <property type="match status" value="1"/>
</dbReference>
<evidence type="ECO:0000256" key="2">
    <source>
        <dbReference type="ARBA" id="ARBA00022801"/>
    </source>
</evidence>
<evidence type="ECO:0000256" key="3">
    <source>
        <dbReference type="ARBA" id="ARBA00023295"/>
    </source>
</evidence>
<keyword evidence="6" id="KW-1185">Reference proteome</keyword>
<proteinExistence type="inferred from homology"/>
<protein>
    <submittedName>
        <fullName evidence="5">AFR399Wp</fullName>
    </submittedName>
</protein>
<dbReference type="SUPFAM" id="SSF53590">
    <property type="entry name" value="Nucleoside hydrolase"/>
    <property type="match status" value="1"/>
</dbReference>
<dbReference type="OMA" id="WVGVETK"/>
<keyword evidence="2" id="KW-0378">Hydrolase</keyword>
<dbReference type="PANTHER" id="PTHR12304:SF4">
    <property type="entry name" value="URIDINE NUCLEOSIDASE"/>
    <property type="match status" value="1"/>
</dbReference>